<keyword evidence="3" id="KW-1185">Reference proteome</keyword>
<dbReference type="SMART" id="SM00530">
    <property type="entry name" value="HTH_XRE"/>
    <property type="match status" value="1"/>
</dbReference>
<dbReference type="STRING" id="468056.SAMN05443549_101452"/>
<dbReference type="SUPFAM" id="SSF47413">
    <property type="entry name" value="lambda repressor-like DNA-binding domains"/>
    <property type="match status" value="1"/>
</dbReference>
<dbReference type="GO" id="GO:0003677">
    <property type="term" value="F:DNA binding"/>
    <property type="evidence" value="ECO:0007669"/>
    <property type="project" value="InterPro"/>
</dbReference>
<dbReference type="Proteomes" id="UP000184516">
    <property type="component" value="Unassembled WGS sequence"/>
</dbReference>
<dbReference type="Gene3D" id="1.10.260.40">
    <property type="entry name" value="lambda repressor-like DNA-binding domains"/>
    <property type="match status" value="1"/>
</dbReference>
<dbReference type="InterPro" id="IPR001387">
    <property type="entry name" value="Cro/C1-type_HTH"/>
</dbReference>
<proteinExistence type="predicted"/>
<dbReference type="EMBL" id="FQWB01000001">
    <property type="protein sequence ID" value="SHF81891.1"/>
    <property type="molecule type" value="Genomic_DNA"/>
</dbReference>
<protein>
    <submittedName>
        <fullName evidence="2">Helix-turn-helix</fullName>
    </submittedName>
</protein>
<sequence>METFGDIIKTERESRSLLLRQVASALEIDQAIISKFERGERKPTKEQVEKFAEFYNLDKNKLITSWLSDQIAHTILYEENIGEVLKVAEEKALYLKTIHNGK</sequence>
<evidence type="ECO:0000313" key="3">
    <source>
        <dbReference type="Proteomes" id="UP000184516"/>
    </source>
</evidence>
<organism evidence="2 3">
    <name type="scientific">Flavobacterium fluvii</name>
    <dbReference type="NCBI Taxonomy" id="468056"/>
    <lineage>
        <taxon>Bacteria</taxon>
        <taxon>Pseudomonadati</taxon>
        <taxon>Bacteroidota</taxon>
        <taxon>Flavobacteriia</taxon>
        <taxon>Flavobacteriales</taxon>
        <taxon>Flavobacteriaceae</taxon>
        <taxon>Flavobacterium</taxon>
    </lineage>
</organism>
<gene>
    <name evidence="2" type="ORF">SAMN05443549_101452</name>
</gene>
<dbReference type="PROSITE" id="PS50943">
    <property type="entry name" value="HTH_CROC1"/>
    <property type="match status" value="1"/>
</dbReference>
<dbReference type="Pfam" id="PF01381">
    <property type="entry name" value="HTH_3"/>
    <property type="match status" value="1"/>
</dbReference>
<feature type="domain" description="HTH cro/C1-type" evidence="1">
    <location>
        <begin position="8"/>
        <end position="62"/>
    </location>
</feature>
<name>A0A1M5ERZ8_9FLAO</name>
<reference evidence="3" key="1">
    <citation type="submission" date="2016-11" db="EMBL/GenBank/DDBJ databases">
        <authorList>
            <person name="Varghese N."/>
            <person name="Submissions S."/>
        </authorList>
    </citation>
    <scope>NUCLEOTIDE SEQUENCE [LARGE SCALE GENOMIC DNA]</scope>
    <source>
        <strain evidence="3">DSM 19978</strain>
    </source>
</reference>
<dbReference type="RefSeq" id="WP_073367584.1">
    <property type="nucleotide sequence ID" value="NZ_FQWB01000001.1"/>
</dbReference>
<dbReference type="CDD" id="cd00093">
    <property type="entry name" value="HTH_XRE"/>
    <property type="match status" value="1"/>
</dbReference>
<accession>A0A1M5ERZ8</accession>
<dbReference type="OrthoDB" id="4762426at2"/>
<dbReference type="AlphaFoldDB" id="A0A1M5ERZ8"/>
<dbReference type="InterPro" id="IPR010982">
    <property type="entry name" value="Lambda_DNA-bd_dom_sf"/>
</dbReference>
<evidence type="ECO:0000313" key="2">
    <source>
        <dbReference type="EMBL" id="SHF81891.1"/>
    </source>
</evidence>
<evidence type="ECO:0000259" key="1">
    <source>
        <dbReference type="PROSITE" id="PS50943"/>
    </source>
</evidence>